<dbReference type="STRING" id="3055.A0A2K3E6J9"/>
<dbReference type="PaxDb" id="3055-EDP09765"/>
<name>A0A2K3E6J9_CHLRE</name>
<sequence length="608" mass="61984">MVFARDAAVVVKGRDGRTVLLQSRGLDIQQANMAASEGMATLQAASTNADAWDILSNSQGAPLLCGRVEVMHSQLAVTYRVVGPLVFLVVTPPAANAFSCVQLLGQVVRVVMGPAEGKAAAELTAERLQRKFGEVYLAVDALLGSGGILEAGAALARANATLEQLHDKSKVAAEAAPKQVPKQQQAKRRTLQGAIDQLARLSFTGAGAVMQAVPPRPGFQLPDTSNTAGPPPQARAAAAAPGAAAAAATGFDDDDDIFNFKPKKDAAAAKPALPAGADPNDPFAMSDVAPLAVAAADAKKPDDWQSFDGKDGKKKELGFEDNAFGAGAAAPAAPAPIVPAEPVLRLTEFWRGEAAGGRLVRAGVAGRVEWVSEGAKAKVHTVQFMVQPPEPANSFLAAALSSARRHPAATKQGRAAGVLVADGIAAKPHAGAPLLAYHLPPAAVAPPPLQARLGTSCQLLPDGRRLVTVGVHYAVSPRLAPRTAALRAELRLPALLESPVRAAPAGATFDAKARALSWELPGDKLAAGLDNGGGAAEPLVACFLFGGEEAALVAALAQRLSGVLVLRGVVGGAGGSGSLSGASLAQGVVELELTPALCSWSAELEVKS</sequence>
<dbReference type="Gramene" id="PNW88418">
    <property type="protein sequence ID" value="PNW88418"/>
    <property type="gene ID" value="CHLRE_01g028500v5"/>
</dbReference>
<dbReference type="InParanoid" id="A0A2K3E6J9"/>
<accession>A0A2K3E6J9</accession>
<proteinExistence type="predicted"/>
<dbReference type="KEGG" id="cre:CHLRE_01g028500v5"/>
<evidence type="ECO:0000313" key="3">
    <source>
        <dbReference type="Proteomes" id="UP000006906"/>
    </source>
</evidence>
<dbReference type="AlphaFoldDB" id="A0A2K3E6J9"/>
<evidence type="ECO:0000256" key="1">
    <source>
        <dbReference type="SAM" id="MobiDB-lite"/>
    </source>
</evidence>
<keyword evidence="3" id="KW-1185">Reference proteome</keyword>
<gene>
    <name evidence="2" type="ORF">CHLRE_01g028500v5</name>
</gene>
<reference evidence="2 3" key="1">
    <citation type="journal article" date="2007" name="Science">
        <title>The Chlamydomonas genome reveals the evolution of key animal and plant functions.</title>
        <authorList>
            <person name="Merchant S.S."/>
            <person name="Prochnik S.E."/>
            <person name="Vallon O."/>
            <person name="Harris E.H."/>
            <person name="Karpowicz S.J."/>
            <person name="Witman G.B."/>
            <person name="Terry A."/>
            <person name="Salamov A."/>
            <person name="Fritz-Laylin L.K."/>
            <person name="Marechal-Drouard L."/>
            <person name="Marshall W.F."/>
            <person name="Qu L.H."/>
            <person name="Nelson D.R."/>
            <person name="Sanderfoot A.A."/>
            <person name="Spalding M.H."/>
            <person name="Kapitonov V.V."/>
            <person name="Ren Q."/>
            <person name="Ferris P."/>
            <person name="Lindquist E."/>
            <person name="Shapiro H."/>
            <person name="Lucas S.M."/>
            <person name="Grimwood J."/>
            <person name="Schmutz J."/>
            <person name="Cardol P."/>
            <person name="Cerutti H."/>
            <person name="Chanfreau G."/>
            <person name="Chen C.L."/>
            <person name="Cognat V."/>
            <person name="Croft M.T."/>
            <person name="Dent R."/>
            <person name="Dutcher S."/>
            <person name="Fernandez E."/>
            <person name="Fukuzawa H."/>
            <person name="Gonzalez-Ballester D."/>
            <person name="Gonzalez-Halphen D."/>
            <person name="Hallmann A."/>
            <person name="Hanikenne M."/>
            <person name="Hippler M."/>
            <person name="Inwood W."/>
            <person name="Jabbari K."/>
            <person name="Kalanon M."/>
            <person name="Kuras R."/>
            <person name="Lefebvre P.A."/>
            <person name="Lemaire S.D."/>
            <person name="Lobanov A.V."/>
            <person name="Lohr M."/>
            <person name="Manuell A."/>
            <person name="Meier I."/>
            <person name="Mets L."/>
            <person name="Mittag M."/>
            <person name="Mittelmeier T."/>
            <person name="Moroney J.V."/>
            <person name="Moseley J."/>
            <person name="Napoli C."/>
            <person name="Nedelcu A.M."/>
            <person name="Niyogi K."/>
            <person name="Novoselov S.V."/>
            <person name="Paulsen I.T."/>
            <person name="Pazour G."/>
            <person name="Purton S."/>
            <person name="Ral J.P."/>
            <person name="Riano-Pachon D.M."/>
            <person name="Riekhof W."/>
            <person name="Rymarquis L."/>
            <person name="Schroda M."/>
            <person name="Stern D."/>
            <person name="Umen J."/>
            <person name="Willows R."/>
            <person name="Wilson N."/>
            <person name="Zimmer S.L."/>
            <person name="Allmer J."/>
            <person name="Balk J."/>
            <person name="Bisova K."/>
            <person name="Chen C.J."/>
            <person name="Elias M."/>
            <person name="Gendler K."/>
            <person name="Hauser C."/>
            <person name="Lamb M.R."/>
            <person name="Ledford H."/>
            <person name="Long J.C."/>
            <person name="Minagawa J."/>
            <person name="Page M.D."/>
            <person name="Pan J."/>
            <person name="Pootakham W."/>
            <person name="Roje S."/>
            <person name="Rose A."/>
            <person name="Stahlberg E."/>
            <person name="Terauchi A.M."/>
            <person name="Yang P."/>
            <person name="Ball S."/>
            <person name="Bowler C."/>
            <person name="Dieckmann C.L."/>
            <person name="Gladyshev V.N."/>
            <person name="Green P."/>
            <person name="Jorgensen R."/>
            <person name="Mayfield S."/>
            <person name="Mueller-Roeber B."/>
            <person name="Rajamani S."/>
            <person name="Sayre R.T."/>
            <person name="Brokstein P."/>
            <person name="Dubchak I."/>
            <person name="Goodstein D."/>
            <person name="Hornick L."/>
            <person name="Huang Y.W."/>
            <person name="Jhaveri J."/>
            <person name="Luo Y."/>
            <person name="Martinez D."/>
            <person name="Ngau W.C."/>
            <person name="Otillar B."/>
            <person name="Poliakov A."/>
            <person name="Porter A."/>
            <person name="Szajkowski L."/>
            <person name="Werner G."/>
            <person name="Zhou K."/>
            <person name="Grigoriev I.V."/>
            <person name="Rokhsar D.S."/>
            <person name="Grossman A.R."/>
        </authorList>
    </citation>
    <scope>NUCLEOTIDE SEQUENCE [LARGE SCALE GENOMIC DNA]</scope>
    <source>
        <strain evidence="3">CC-503</strain>
    </source>
</reference>
<organism evidence="2 3">
    <name type="scientific">Chlamydomonas reinhardtii</name>
    <name type="common">Chlamydomonas smithii</name>
    <dbReference type="NCBI Taxonomy" id="3055"/>
    <lineage>
        <taxon>Eukaryota</taxon>
        <taxon>Viridiplantae</taxon>
        <taxon>Chlorophyta</taxon>
        <taxon>core chlorophytes</taxon>
        <taxon>Chlorophyceae</taxon>
        <taxon>CS clade</taxon>
        <taxon>Chlamydomonadales</taxon>
        <taxon>Chlamydomonadaceae</taxon>
        <taxon>Chlamydomonas</taxon>
    </lineage>
</organism>
<protein>
    <submittedName>
        <fullName evidence="2">Uncharacterized protein</fullName>
    </submittedName>
</protein>
<dbReference type="ExpressionAtlas" id="A0A2K3E6J9">
    <property type="expression patterns" value="baseline and differential"/>
</dbReference>
<feature type="region of interest" description="Disordered" evidence="1">
    <location>
        <begin position="213"/>
        <end position="241"/>
    </location>
</feature>
<dbReference type="EMBL" id="CM008962">
    <property type="protein sequence ID" value="PNW88418.1"/>
    <property type="molecule type" value="Genomic_DNA"/>
</dbReference>
<dbReference type="OrthoDB" id="20621at2759"/>
<dbReference type="RefSeq" id="XP_042928515.1">
    <property type="nucleotide sequence ID" value="XM_043058601.1"/>
</dbReference>
<dbReference type="GeneID" id="5715329"/>
<evidence type="ECO:0000313" key="2">
    <source>
        <dbReference type="EMBL" id="PNW88418.1"/>
    </source>
</evidence>
<dbReference type="Proteomes" id="UP000006906">
    <property type="component" value="Chromosome 1"/>
</dbReference>